<dbReference type="InterPro" id="IPR025235">
    <property type="entry name" value="DUF4178"/>
</dbReference>
<protein>
    <recommendedName>
        <fullName evidence="1">DUF4178 domain-containing protein</fullName>
    </recommendedName>
</protein>
<dbReference type="STRING" id="796606.BMMGA3_08780"/>
<organism evidence="2 3">
    <name type="scientific">Bacillus methanolicus (strain MGA3 / ATCC 53907)</name>
    <dbReference type="NCBI Taxonomy" id="796606"/>
    <lineage>
        <taxon>Bacteria</taxon>
        <taxon>Bacillati</taxon>
        <taxon>Bacillota</taxon>
        <taxon>Bacilli</taxon>
        <taxon>Bacillales</taxon>
        <taxon>Bacillaceae</taxon>
        <taxon>Bacillus</taxon>
    </lineage>
</organism>
<dbReference type="KEGG" id="bmet:BMMGA3_08780"/>
<reference evidence="2 3" key="1">
    <citation type="journal article" date="2015" name="BMC Genomics">
        <title>Transcriptome analysis of thermophilic methylotrophic Bacillus methanolicus MGA3 using RNA-sequencing provides detailed insights into its previously uncharted transcriptional landscape.</title>
        <authorList>
            <person name="Irla M."/>
            <person name="Neshat A."/>
            <person name="Brautaset T."/>
            <person name="Ruckert C."/>
            <person name="Kalinowski J."/>
            <person name="Wendisch V.F."/>
        </authorList>
    </citation>
    <scope>NUCLEOTIDE SEQUENCE [LARGE SCALE GENOMIC DNA]</scope>
    <source>
        <strain evidence="3">MGA3 / ATCC 53907</strain>
    </source>
</reference>
<evidence type="ECO:0000313" key="2">
    <source>
        <dbReference type="EMBL" id="AIE60156.1"/>
    </source>
</evidence>
<proteinExistence type="predicted"/>
<dbReference type="HOGENOM" id="CLU_1584892_0_0_9"/>
<gene>
    <name evidence="2" type="ORF">BMMGA3_08780</name>
</gene>
<dbReference type="Pfam" id="PF13785">
    <property type="entry name" value="DUF4178"/>
    <property type="match status" value="1"/>
</dbReference>
<dbReference type="Proteomes" id="UP000027602">
    <property type="component" value="Chromosome"/>
</dbReference>
<dbReference type="eggNOG" id="ENOG502ZBW5">
    <property type="taxonomic scope" value="Bacteria"/>
</dbReference>
<evidence type="ECO:0000313" key="3">
    <source>
        <dbReference type="Proteomes" id="UP000027602"/>
    </source>
</evidence>
<name>A0A068LQX5_BACMM</name>
<keyword evidence="3" id="KW-1185">Reference proteome</keyword>
<evidence type="ECO:0000259" key="1">
    <source>
        <dbReference type="Pfam" id="PF13785"/>
    </source>
</evidence>
<accession>A0A068LQX5</accession>
<dbReference type="EMBL" id="CP007739">
    <property type="protein sequence ID" value="AIE60156.1"/>
    <property type="molecule type" value="Genomic_DNA"/>
</dbReference>
<sequence length="168" mass="19490">MSLFNRVINLFKKAEPPQPEKSILTVSPGDIVEVSLVTYEVIGRTRHSQRNSVFLTIQDGSMVRFLQIEEREKLKYEVYDQIDGRLDSFDEIPTTLELEGTLYFLEEQYAGNVTVTGKTPFSKDGEMHVWRFQSDNRKLIRIEWLDGRLIMYEGESLLPADVQVIRSN</sequence>
<feature type="domain" description="DUF4178" evidence="1">
    <location>
        <begin position="28"/>
        <end position="159"/>
    </location>
</feature>
<dbReference type="AlphaFoldDB" id="A0A068LQX5"/>
<dbReference type="RefSeq" id="WP_038502169.1">
    <property type="nucleotide sequence ID" value="NZ_CP007739.1"/>
</dbReference>